<accession>A0A0T6LUW5</accession>
<reference evidence="2 3" key="1">
    <citation type="submission" date="2015-10" db="EMBL/GenBank/DDBJ databases">
        <title>Draft genome sequence of pyrrolomycin-producing Streptomyces vitaminophilus.</title>
        <authorList>
            <person name="Graham D.E."/>
            <person name="Mahan K.M."/>
            <person name="Klingeman D.M."/>
            <person name="Hettich R.L."/>
            <person name="Parry R.J."/>
        </authorList>
    </citation>
    <scope>NUCLEOTIDE SEQUENCE [LARGE SCALE GENOMIC DNA]</scope>
    <source>
        <strain evidence="2 3">ATCC 31673</strain>
    </source>
</reference>
<evidence type="ECO:0000256" key="1">
    <source>
        <dbReference type="SAM" id="MobiDB-lite"/>
    </source>
</evidence>
<evidence type="ECO:0000313" key="3">
    <source>
        <dbReference type="Proteomes" id="UP000050867"/>
    </source>
</evidence>
<keyword evidence="3" id="KW-1185">Reference proteome</keyword>
<dbReference type="AlphaFoldDB" id="A0A0T6LUW5"/>
<feature type="compositionally biased region" description="Polar residues" evidence="1">
    <location>
        <begin position="69"/>
        <end position="81"/>
    </location>
</feature>
<feature type="region of interest" description="Disordered" evidence="1">
    <location>
        <begin position="69"/>
        <end position="91"/>
    </location>
</feature>
<dbReference type="RefSeq" id="WP_058032803.1">
    <property type="nucleotide sequence ID" value="NZ_LLZU01000010.1"/>
</dbReference>
<dbReference type="STRING" id="76728.AQ490_19090"/>
<organism evidence="2 3">
    <name type="scientific">Wenjunlia vitaminophila</name>
    <name type="common">Streptomyces vitaminophilus</name>
    <dbReference type="NCBI Taxonomy" id="76728"/>
    <lineage>
        <taxon>Bacteria</taxon>
        <taxon>Bacillati</taxon>
        <taxon>Actinomycetota</taxon>
        <taxon>Actinomycetes</taxon>
        <taxon>Kitasatosporales</taxon>
        <taxon>Streptomycetaceae</taxon>
        <taxon>Wenjunlia</taxon>
    </lineage>
</organism>
<evidence type="ECO:0000313" key="2">
    <source>
        <dbReference type="EMBL" id="KRV49801.1"/>
    </source>
</evidence>
<protein>
    <submittedName>
        <fullName evidence="2">Uncharacterized protein</fullName>
    </submittedName>
</protein>
<comment type="caution">
    <text evidence="2">The sequence shown here is derived from an EMBL/GenBank/DDBJ whole genome shotgun (WGS) entry which is preliminary data.</text>
</comment>
<dbReference type="EMBL" id="LLZU01000010">
    <property type="protein sequence ID" value="KRV49801.1"/>
    <property type="molecule type" value="Genomic_DNA"/>
</dbReference>
<name>A0A0T6LUW5_WENVI</name>
<proteinExistence type="predicted"/>
<sequence length="91" mass="9412">MDPLNESELSADALDLVARAAPGYLDALPDRPVSDPASWHRLADLGGPLPEDGEGTLATVGRLIDVGTSTSHTQSVCSGASSRAARPMLFP</sequence>
<dbReference type="Proteomes" id="UP000050867">
    <property type="component" value="Unassembled WGS sequence"/>
</dbReference>
<gene>
    <name evidence="2" type="ORF">AQ490_19090</name>
</gene>